<dbReference type="InterPro" id="IPR051694">
    <property type="entry name" value="Immunoregulatory_rcpt-like"/>
</dbReference>
<name>A0A8H4XMV7_9HYPO</name>
<keyword evidence="7" id="KW-0732">Signal</keyword>
<evidence type="ECO:0000256" key="3">
    <source>
        <dbReference type="ARBA" id="ARBA00022989"/>
    </source>
</evidence>
<keyword evidence="9" id="KW-1185">Reference proteome</keyword>
<reference evidence="8" key="2">
    <citation type="submission" date="2020-05" db="EMBL/GenBank/DDBJ databases">
        <authorList>
            <person name="Kim H.-S."/>
            <person name="Proctor R.H."/>
            <person name="Brown D.W."/>
        </authorList>
    </citation>
    <scope>NUCLEOTIDE SEQUENCE</scope>
    <source>
        <strain evidence="8">NRRL 22465</strain>
    </source>
</reference>
<evidence type="ECO:0000256" key="7">
    <source>
        <dbReference type="SAM" id="SignalP"/>
    </source>
</evidence>
<protein>
    <submittedName>
        <fullName evidence="8">Uncharacterized protein</fullName>
    </submittedName>
</protein>
<reference evidence="8" key="1">
    <citation type="journal article" date="2020" name="BMC Genomics">
        <title>Correction to: Identification and distribution of gene clusters required for synthesis of sphingolipid metabolism inhibitors in diverse species of the filamentous fungus Fusarium.</title>
        <authorList>
            <person name="Kim H.S."/>
            <person name="Lohmar J.M."/>
            <person name="Busman M."/>
            <person name="Brown D.W."/>
            <person name="Naumann T.A."/>
            <person name="Divon H.H."/>
            <person name="Lysoe E."/>
            <person name="Uhlig S."/>
            <person name="Proctor R.H."/>
        </authorList>
    </citation>
    <scope>NUCLEOTIDE SEQUENCE</scope>
    <source>
        <strain evidence="8">NRRL 22465</strain>
    </source>
</reference>
<evidence type="ECO:0000256" key="4">
    <source>
        <dbReference type="ARBA" id="ARBA00023136"/>
    </source>
</evidence>
<feature type="region of interest" description="Disordered" evidence="5">
    <location>
        <begin position="287"/>
        <end position="395"/>
    </location>
</feature>
<feature type="chain" id="PRO_5033994444" evidence="7">
    <location>
        <begin position="25"/>
        <end position="395"/>
    </location>
</feature>
<dbReference type="AlphaFoldDB" id="A0A8H4XMV7"/>
<sequence>MGSSTRWLAVAAVVACALLDNTKAIEPPQEGPEPTAPATIGALRPWQAMYRRDDGHTITEALQVTVAPDTLCGYYTPGTSFSFTCSSGRSCMWENDKYNLAFCGIDDIKTACYDQTDALDPDKCDDECRRNPNNQFCTQSTGAFCFTIYFPSGIRKYPCHTASGFSSMIFPDGVENFATSTMGVAIYAAATTQSTASTEESTSSEDSSTESAATEGSTTAGGRPTVTVQSAPQGDEDNAGDTSNSPGRGGGSKSNIGAIVGGVLGGIAVIAALVLIVLFIRRRDKKTGSQAQPQQQMQTQPHLQQQMPYPMMAQQQQQQQQHMPYQGWQQTPPPQGFQQTPSPHGYQQSSSPQGFQQSSSPDGLEITSIVEAPGSSYNNQPVYEMGGGRDRAGHA</sequence>
<dbReference type="GO" id="GO:0071944">
    <property type="term" value="C:cell periphery"/>
    <property type="evidence" value="ECO:0007669"/>
    <property type="project" value="UniProtKB-ARBA"/>
</dbReference>
<evidence type="ECO:0000313" key="9">
    <source>
        <dbReference type="Proteomes" id="UP000635477"/>
    </source>
</evidence>
<feature type="signal peptide" evidence="7">
    <location>
        <begin position="1"/>
        <end position="24"/>
    </location>
</feature>
<keyword evidence="4 6" id="KW-0472">Membrane</keyword>
<comment type="subcellular location">
    <subcellularLocation>
        <location evidence="1">Membrane</location>
        <topology evidence="1">Single-pass membrane protein</topology>
    </subcellularLocation>
</comment>
<feature type="region of interest" description="Disordered" evidence="5">
    <location>
        <begin position="194"/>
        <end position="251"/>
    </location>
</feature>
<keyword evidence="2 6" id="KW-0812">Transmembrane</keyword>
<feature type="compositionally biased region" description="Low complexity" evidence="5">
    <location>
        <begin position="194"/>
        <end position="220"/>
    </location>
</feature>
<dbReference type="OrthoDB" id="5100468at2759"/>
<dbReference type="EMBL" id="JABEYC010000229">
    <property type="protein sequence ID" value="KAF4980478.1"/>
    <property type="molecule type" value="Genomic_DNA"/>
</dbReference>
<feature type="transmembrane region" description="Helical" evidence="6">
    <location>
        <begin position="256"/>
        <end position="280"/>
    </location>
</feature>
<dbReference type="GO" id="GO:0016020">
    <property type="term" value="C:membrane"/>
    <property type="evidence" value="ECO:0007669"/>
    <property type="project" value="UniProtKB-SubCell"/>
</dbReference>
<evidence type="ECO:0000256" key="1">
    <source>
        <dbReference type="ARBA" id="ARBA00004167"/>
    </source>
</evidence>
<dbReference type="PANTHER" id="PTHR15549:SF30">
    <property type="entry name" value="MID2 DOMAIN-CONTAINING PROTEIN"/>
    <property type="match status" value="1"/>
</dbReference>
<dbReference type="CDD" id="cd12087">
    <property type="entry name" value="TM_EGFR-like"/>
    <property type="match status" value="1"/>
</dbReference>
<comment type="caution">
    <text evidence="8">The sequence shown here is derived from an EMBL/GenBank/DDBJ whole genome shotgun (WGS) entry which is preliminary data.</text>
</comment>
<feature type="compositionally biased region" description="Low complexity" evidence="5">
    <location>
        <begin position="290"/>
        <end position="360"/>
    </location>
</feature>
<accession>A0A8H4XMV7</accession>
<keyword evidence="3 6" id="KW-1133">Transmembrane helix</keyword>
<proteinExistence type="predicted"/>
<evidence type="ECO:0000256" key="6">
    <source>
        <dbReference type="SAM" id="Phobius"/>
    </source>
</evidence>
<organism evidence="8 9">
    <name type="scientific">Fusarium zealandicum</name>
    <dbReference type="NCBI Taxonomy" id="1053134"/>
    <lineage>
        <taxon>Eukaryota</taxon>
        <taxon>Fungi</taxon>
        <taxon>Dikarya</taxon>
        <taxon>Ascomycota</taxon>
        <taxon>Pezizomycotina</taxon>
        <taxon>Sordariomycetes</taxon>
        <taxon>Hypocreomycetidae</taxon>
        <taxon>Hypocreales</taxon>
        <taxon>Nectriaceae</taxon>
        <taxon>Fusarium</taxon>
        <taxon>Fusarium staphyleae species complex</taxon>
    </lineage>
</organism>
<evidence type="ECO:0000256" key="5">
    <source>
        <dbReference type="SAM" id="MobiDB-lite"/>
    </source>
</evidence>
<dbReference type="Proteomes" id="UP000635477">
    <property type="component" value="Unassembled WGS sequence"/>
</dbReference>
<evidence type="ECO:0000256" key="2">
    <source>
        <dbReference type="ARBA" id="ARBA00022692"/>
    </source>
</evidence>
<dbReference type="PANTHER" id="PTHR15549">
    <property type="entry name" value="PAIRED IMMUNOGLOBULIN-LIKE TYPE 2 RECEPTOR"/>
    <property type="match status" value="1"/>
</dbReference>
<gene>
    <name evidence="8" type="ORF">FZEAL_3523</name>
</gene>
<evidence type="ECO:0000313" key="8">
    <source>
        <dbReference type="EMBL" id="KAF4980478.1"/>
    </source>
</evidence>